<accession>A0A0F8YPR9</accession>
<dbReference type="EMBL" id="LAZR01052238">
    <property type="protein sequence ID" value="KKK83403.1"/>
    <property type="molecule type" value="Genomic_DNA"/>
</dbReference>
<feature type="non-terminal residue" evidence="1">
    <location>
        <position position="54"/>
    </location>
</feature>
<proteinExistence type="predicted"/>
<protein>
    <submittedName>
        <fullName evidence="1">Uncharacterized protein</fullName>
    </submittedName>
</protein>
<gene>
    <name evidence="1" type="ORF">LCGC14_2793760</name>
</gene>
<dbReference type="AlphaFoldDB" id="A0A0F8YPR9"/>
<evidence type="ECO:0000313" key="1">
    <source>
        <dbReference type="EMBL" id="KKK83403.1"/>
    </source>
</evidence>
<sequence>MGREMKTISVIGIDGVTALGKRALDLLERSDIVLTSARLNEMFVQYEIFPSIKD</sequence>
<comment type="caution">
    <text evidence="1">The sequence shown here is derived from an EMBL/GenBank/DDBJ whole genome shotgun (WGS) entry which is preliminary data.</text>
</comment>
<organism evidence="1">
    <name type="scientific">marine sediment metagenome</name>
    <dbReference type="NCBI Taxonomy" id="412755"/>
    <lineage>
        <taxon>unclassified sequences</taxon>
        <taxon>metagenomes</taxon>
        <taxon>ecological metagenomes</taxon>
    </lineage>
</organism>
<name>A0A0F8YPR9_9ZZZZ</name>
<reference evidence="1" key="1">
    <citation type="journal article" date="2015" name="Nature">
        <title>Complex archaea that bridge the gap between prokaryotes and eukaryotes.</title>
        <authorList>
            <person name="Spang A."/>
            <person name="Saw J.H."/>
            <person name="Jorgensen S.L."/>
            <person name="Zaremba-Niedzwiedzka K."/>
            <person name="Martijn J."/>
            <person name="Lind A.E."/>
            <person name="van Eijk R."/>
            <person name="Schleper C."/>
            <person name="Guy L."/>
            <person name="Ettema T.J."/>
        </authorList>
    </citation>
    <scope>NUCLEOTIDE SEQUENCE</scope>
</reference>